<dbReference type="GO" id="GO:0030288">
    <property type="term" value="C:outer membrane-bounded periplasmic space"/>
    <property type="evidence" value="ECO:0007669"/>
    <property type="project" value="TreeGrafter"/>
</dbReference>
<evidence type="ECO:0000256" key="7">
    <source>
        <dbReference type="ARBA" id="ARBA00022837"/>
    </source>
</evidence>
<organism evidence="12 13">
    <name type="scientific">Clostridium saccharoperbutylacetonicum N1-4(HMT)</name>
    <dbReference type="NCBI Taxonomy" id="931276"/>
    <lineage>
        <taxon>Bacteria</taxon>
        <taxon>Bacillati</taxon>
        <taxon>Bacillota</taxon>
        <taxon>Clostridia</taxon>
        <taxon>Eubacteriales</taxon>
        <taxon>Clostridiaceae</taxon>
        <taxon>Clostridium</taxon>
    </lineage>
</organism>
<keyword evidence="6" id="KW-0574">Periplasm</keyword>
<protein>
    <recommendedName>
        <fullName evidence="9">D-galactose/methyl-galactoside binding periplasmic protein MglB</fullName>
    </recommendedName>
</protein>
<keyword evidence="3" id="KW-0762">Sugar transport</keyword>
<evidence type="ECO:0000256" key="6">
    <source>
        <dbReference type="ARBA" id="ARBA00022764"/>
    </source>
</evidence>
<evidence type="ECO:0000256" key="8">
    <source>
        <dbReference type="ARBA" id="ARBA00034323"/>
    </source>
</evidence>
<keyword evidence="4" id="KW-0479">Metal-binding</keyword>
<evidence type="ECO:0000313" key="12">
    <source>
        <dbReference type="EMBL" id="AGF58421.1"/>
    </source>
</evidence>
<dbReference type="RefSeq" id="WP_015394732.1">
    <property type="nucleotide sequence ID" value="NC_020291.1"/>
</dbReference>
<evidence type="ECO:0000256" key="9">
    <source>
        <dbReference type="ARBA" id="ARBA00034344"/>
    </source>
</evidence>
<feature type="signal peptide" evidence="10">
    <location>
        <begin position="1"/>
        <end position="18"/>
    </location>
</feature>
<dbReference type="CDD" id="cd01539">
    <property type="entry name" value="PBP1_GGBP"/>
    <property type="match status" value="1"/>
</dbReference>
<dbReference type="AlphaFoldDB" id="M1MUR1"/>
<evidence type="ECO:0000256" key="3">
    <source>
        <dbReference type="ARBA" id="ARBA00022597"/>
    </source>
</evidence>
<dbReference type="GO" id="GO:0030246">
    <property type="term" value="F:carbohydrate binding"/>
    <property type="evidence" value="ECO:0007669"/>
    <property type="project" value="InterPro"/>
</dbReference>
<keyword evidence="5 10" id="KW-0732">Signal</keyword>
<dbReference type="Proteomes" id="UP000011728">
    <property type="component" value="Chromosome"/>
</dbReference>
<dbReference type="PANTHER" id="PTHR30036:SF2">
    <property type="entry name" value="D-GALACTOSE_METHYL-GALACTOSIDE BINDING PERIPLASMIC PROTEIN MGLB"/>
    <property type="match status" value="1"/>
</dbReference>
<dbReference type="SUPFAM" id="SSF53822">
    <property type="entry name" value="Periplasmic binding protein-like I"/>
    <property type="match status" value="1"/>
</dbReference>
<dbReference type="KEGG" id="csr:Cspa_c46680"/>
<evidence type="ECO:0000256" key="4">
    <source>
        <dbReference type="ARBA" id="ARBA00022723"/>
    </source>
</evidence>
<dbReference type="Pfam" id="PF13407">
    <property type="entry name" value="Peripla_BP_4"/>
    <property type="match status" value="1"/>
</dbReference>
<comment type="subcellular location">
    <subcellularLocation>
        <location evidence="1">Cell envelope</location>
    </subcellularLocation>
</comment>
<evidence type="ECO:0000256" key="2">
    <source>
        <dbReference type="ARBA" id="ARBA00022448"/>
    </source>
</evidence>
<sequence length="356" mass="38137">MKRFKKLLAIVMTTALVAATVTGCKSGGGAGTAEAPKQADSSKVLVGSAIYKFDDTFMTGVRSAMEAQAKEKGSTLELVDSQNKQPTQNEQVDTFITKGVNALAINAVDRTAAGPIIEKAKAKKLPIVFLNREPEKNDMNGYDKVWYVGAKAEQSGTQSGEIIADYFKAHPEADKNKDGVIQYVMLQGEPGHQDATLRTEYSIKAIEAAGFKTQKLAADTAMWDKAKATDLMKAFITGQGIGKIEAVLCNNDDMALGAVEALKAEGYNKGDASKYIPVVGVDATAPALQAMKEGSLLGTVLNDAENQGKATVNIAIAAAQGKEINKENIGYDVTDGKYVWINYVKVTQDNYTKYIK</sequence>
<dbReference type="EMBL" id="CP004121">
    <property type="protein sequence ID" value="AGF58421.1"/>
    <property type="molecule type" value="Genomic_DNA"/>
</dbReference>
<dbReference type="STRING" id="36745.CLSAP_44380"/>
<dbReference type="PROSITE" id="PS51257">
    <property type="entry name" value="PROKAR_LIPOPROTEIN"/>
    <property type="match status" value="1"/>
</dbReference>
<dbReference type="GO" id="GO:0046872">
    <property type="term" value="F:metal ion binding"/>
    <property type="evidence" value="ECO:0007669"/>
    <property type="project" value="UniProtKB-KW"/>
</dbReference>
<gene>
    <name evidence="12" type="primary">mglB11</name>
    <name evidence="12" type="ORF">Cspa_c46680</name>
</gene>
<evidence type="ECO:0000256" key="10">
    <source>
        <dbReference type="SAM" id="SignalP"/>
    </source>
</evidence>
<dbReference type="PATRIC" id="fig|931276.5.peg.4705"/>
<evidence type="ECO:0000313" key="13">
    <source>
        <dbReference type="Proteomes" id="UP000011728"/>
    </source>
</evidence>
<dbReference type="InterPro" id="IPR044085">
    <property type="entry name" value="MglB-like_PBP1"/>
</dbReference>
<comment type="subunit">
    <text evidence="8">The ABC transporter complex is composed of one ATP-binding protein (MglA), two transmembrane proteins (MglC) and a solute-binding protein (MglB).</text>
</comment>
<keyword evidence="13" id="KW-1185">Reference proteome</keyword>
<dbReference type="OrthoDB" id="9769193at2"/>
<dbReference type="InterPro" id="IPR025997">
    <property type="entry name" value="SBP_2_dom"/>
</dbReference>
<proteinExistence type="predicted"/>
<name>M1MUR1_9CLOT</name>
<reference evidence="12 13" key="1">
    <citation type="submission" date="2013-02" db="EMBL/GenBank/DDBJ databases">
        <title>Genome sequence of Clostridium saccharoperbutylacetonicum N1-4(HMT).</title>
        <authorList>
            <person name="Poehlein A."/>
            <person name="Daniel R."/>
        </authorList>
    </citation>
    <scope>NUCLEOTIDE SEQUENCE [LARGE SCALE GENOMIC DNA]</scope>
    <source>
        <strain evidence="13">N1-4(HMT)</strain>
    </source>
</reference>
<dbReference type="Gene3D" id="3.40.50.2300">
    <property type="match status" value="2"/>
</dbReference>
<evidence type="ECO:0000259" key="11">
    <source>
        <dbReference type="Pfam" id="PF13407"/>
    </source>
</evidence>
<dbReference type="HOGENOM" id="CLU_037628_3_1_9"/>
<evidence type="ECO:0000256" key="1">
    <source>
        <dbReference type="ARBA" id="ARBA00004196"/>
    </source>
</evidence>
<evidence type="ECO:0000256" key="5">
    <source>
        <dbReference type="ARBA" id="ARBA00022729"/>
    </source>
</evidence>
<feature type="chain" id="PRO_5039175334" description="D-galactose/methyl-galactoside binding periplasmic protein MglB" evidence="10">
    <location>
        <begin position="19"/>
        <end position="356"/>
    </location>
</feature>
<keyword evidence="7" id="KW-0106">Calcium</keyword>
<keyword evidence="2" id="KW-0813">Transport</keyword>
<feature type="domain" description="Periplasmic binding protein" evidence="11">
    <location>
        <begin position="49"/>
        <end position="323"/>
    </location>
</feature>
<dbReference type="PANTHER" id="PTHR30036">
    <property type="entry name" value="D-XYLOSE-BINDING PERIPLASMIC PROTEIN"/>
    <property type="match status" value="1"/>
</dbReference>
<dbReference type="InterPro" id="IPR050555">
    <property type="entry name" value="Bact_Solute-Bind_Prot2"/>
</dbReference>
<dbReference type="InterPro" id="IPR028082">
    <property type="entry name" value="Peripla_BP_I"/>
</dbReference>
<dbReference type="eggNOG" id="COG1879">
    <property type="taxonomic scope" value="Bacteria"/>
</dbReference>
<accession>M1MUR1</accession>